<proteinExistence type="predicted"/>
<organism evidence="1 2">
    <name type="scientific">Holotrichia oblita</name>
    <name type="common">Chafer beetle</name>
    <dbReference type="NCBI Taxonomy" id="644536"/>
    <lineage>
        <taxon>Eukaryota</taxon>
        <taxon>Metazoa</taxon>
        <taxon>Ecdysozoa</taxon>
        <taxon>Arthropoda</taxon>
        <taxon>Hexapoda</taxon>
        <taxon>Insecta</taxon>
        <taxon>Pterygota</taxon>
        <taxon>Neoptera</taxon>
        <taxon>Endopterygota</taxon>
        <taxon>Coleoptera</taxon>
        <taxon>Polyphaga</taxon>
        <taxon>Scarabaeiformia</taxon>
        <taxon>Scarabaeidae</taxon>
        <taxon>Melolonthinae</taxon>
        <taxon>Holotrichia</taxon>
    </lineage>
</organism>
<protein>
    <submittedName>
        <fullName evidence="1">Piggybac transposable element-derived protein 4</fullName>
    </submittedName>
</protein>
<accession>A0ACB9T8U1</accession>
<dbReference type="Proteomes" id="UP001056778">
    <property type="component" value="Chromosome 4"/>
</dbReference>
<evidence type="ECO:0000313" key="2">
    <source>
        <dbReference type="Proteomes" id="UP001056778"/>
    </source>
</evidence>
<sequence>MAKRKIFTDEELRQIWEKDSSDEEYAPFSSDDSIEDPDCNPSPNASDTGEEDEVGDDIEEMIPNLQSDEENEEVEDQDDVVLESRDAEVPDVENDKWTDYEGRHKIFTFTGKSGLQIELPQTITPYEAFSLFVDDEVINMIVVETNKYAEQKLKNNQHKTSSRINKWVPTNSDEIKKFLGLVLWMGLVKLGSIPSYWSTNSIYKNKVAAKIMSRNRSICEELSKELLNQGRTLYVDNFYTSYGLALSFLRQNTHVVGTLRANKKYMPRQVMDGKLDRGQMIAKEDGRKWSGNDGIERAEGGIDDQPSTSRASNTTTTRKRSKKNRQKPIAIIAYNKGKAGINLSDQMSSYATTLRKSVKWYRKLGIEYMLGISLVNAFVVYKAVTKQRAQIRWFREKITSILLSLLKRVKHNKPNCRNVHVLKTKVDENNKEVRRMCTLCYSKIKKIEGRIAAKNKGKRVCTYCPNCHNAPCMCLECFGNHHKSN</sequence>
<gene>
    <name evidence="1" type="ORF">MML48_4g00000649</name>
</gene>
<evidence type="ECO:0000313" key="1">
    <source>
        <dbReference type="EMBL" id="KAI4463228.1"/>
    </source>
</evidence>
<comment type="caution">
    <text evidence="1">The sequence shown here is derived from an EMBL/GenBank/DDBJ whole genome shotgun (WGS) entry which is preliminary data.</text>
</comment>
<reference evidence="1" key="1">
    <citation type="submission" date="2022-04" db="EMBL/GenBank/DDBJ databases">
        <title>Chromosome-scale genome assembly of Holotrichia oblita Faldermann.</title>
        <authorList>
            <person name="Rongchong L."/>
        </authorList>
    </citation>
    <scope>NUCLEOTIDE SEQUENCE</scope>
    <source>
        <strain evidence="1">81SQS9</strain>
    </source>
</reference>
<keyword evidence="2" id="KW-1185">Reference proteome</keyword>
<name>A0ACB9T8U1_HOLOL</name>
<dbReference type="EMBL" id="CM043018">
    <property type="protein sequence ID" value="KAI4463228.1"/>
    <property type="molecule type" value="Genomic_DNA"/>
</dbReference>